<evidence type="ECO:0000313" key="1">
    <source>
        <dbReference type="EMBL" id="MEE2526097.1"/>
    </source>
</evidence>
<dbReference type="RefSeq" id="WP_330198756.1">
    <property type="nucleotide sequence ID" value="NZ_JAZDRP010000003.1"/>
</dbReference>
<evidence type="ECO:0000313" key="2">
    <source>
        <dbReference type="Proteomes" id="UP001354971"/>
    </source>
</evidence>
<reference evidence="1 2" key="1">
    <citation type="submission" date="2024-01" db="EMBL/GenBank/DDBJ databases">
        <title>Hyphobacterium bacterium isolated from marine sediment.</title>
        <authorList>
            <person name="Zhao S."/>
        </authorList>
    </citation>
    <scope>NUCLEOTIDE SEQUENCE [LARGE SCALE GENOMIC DNA]</scope>
    <source>
        <strain evidence="2">HN65</strain>
    </source>
</reference>
<sequence length="542" mass="61498">MRLFVLALVLVLAACGLREPIYSDADHVEFQAIQERGRSRWGAPLNDLPAIEFWYSMASENRRQALAALSRNQDLSIQHAEEAARFILRLDRWRETCPLWNVSGWGNVCELSQRPDLLEAFDDIKSHPLGTELLKYAGQSVVSRTNRAPFEDLLSGWPFAVEVLADVAVYNADDNFLEDVFARPDMSVDTARWYLESRNPVFFPNAEWQLVSFLASQRGNDDLRASARLSLDLFAIQMLLEAGEERPAIDRYEGLPLEQQPLFTRFVPPHAHVRDHANARQLQIHAGIAAAYLDSGRSEDAQNAFSAAVQTIARRARLSFQDRESYEFHIRCFSAYYAEIFEEILDPTRTANQFFSEMTQNIPNLEACRRDDGIIRIRWPESLNTDLPALEDTHLAILRESGIILHVAPRQRICSAYFSQAGRRAASEFYSGRLNDLSAEFIDHDCARVPSSPTISDVLSVTPRAAAVFDLLDDQIIVDDREPPAQGIGHFGPAEVYLLYENPISQEWIAGIQDSSGYSLYWVGRNESVELTFELVFMMPYL</sequence>
<proteinExistence type="predicted"/>
<comment type="caution">
    <text evidence="1">The sequence shown here is derived from an EMBL/GenBank/DDBJ whole genome shotgun (WGS) entry which is preliminary data.</text>
</comment>
<name>A0ABU7LQC2_9PROT</name>
<keyword evidence="2" id="KW-1185">Reference proteome</keyword>
<dbReference type="EMBL" id="JAZDRP010000003">
    <property type="protein sequence ID" value="MEE2526097.1"/>
    <property type="molecule type" value="Genomic_DNA"/>
</dbReference>
<dbReference type="Proteomes" id="UP001354971">
    <property type="component" value="Unassembled WGS sequence"/>
</dbReference>
<dbReference type="PROSITE" id="PS51257">
    <property type="entry name" value="PROKAR_LIPOPROTEIN"/>
    <property type="match status" value="1"/>
</dbReference>
<protein>
    <submittedName>
        <fullName evidence="1">Uncharacterized protein</fullName>
    </submittedName>
</protein>
<gene>
    <name evidence="1" type="ORF">V0U79_06940</name>
</gene>
<accession>A0ABU7LQC2</accession>
<organism evidence="1 2">
    <name type="scientific">Hyphobacterium lacteum</name>
    <dbReference type="NCBI Taxonomy" id="3116575"/>
    <lineage>
        <taxon>Bacteria</taxon>
        <taxon>Pseudomonadati</taxon>
        <taxon>Pseudomonadota</taxon>
        <taxon>Alphaproteobacteria</taxon>
        <taxon>Maricaulales</taxon>
        <taxon>Maricaulaceae</taxon>
        <taxon>Hyphobacterium</taxon>
    </lineage>
</organism>